<dbReference type="AlphaFoldDB" id="A0A1A7XJ89"/>
<name>A0A1A7XJ89_9TELE</name>
<sequence>SRLQSAHNTWCFICSLGDMMKSPGWLISIERQVVTRDGPAPFVFTWSGCFLQQLLNVQP</sequence>
<organism evidence="1">
    <name type="scientific">Iconisemion striatum</name>
    <dbReference type="NCBI Taxonomy" id="60296"/>
    <lineage>
        <taxon>Eukaryota</taxon>
        <taxon>Metazoa</taxon>
        <taxon>Chordata</taxon>
        <taxon>Craniata</taxon>
        <taxon>Vertebrata</taxon>
        <taxon>Euteleostomi</taxon>
        <taxon>Actinopterygii</taxon>
        <taxon>Neopterygii</taxon>
        <taxon>Teleostei</taxon>
        <taxon>Neoteleostei</taxon>
        <taxon>Acanthomorphata</taxon>
        <taxon>Ovalentaria</taxon>
        <taxon>Atherinomorphae</taxon>
        <taxon>Cyprinodontiformes</taxon>
        <taxon>Nothobranchiidae</taxon>
        <taxon>Iconisemion</taxon>
    </lineage>
</organism>
<reference evidence="1" key="2">
    <citation type="submission" date="2016-06" db="EMBL/GenBank/DDBJ databases">
        <title>The genome of a short-lived fish provides insights into sex chromosome evolution and the genetic control of aging.</title>
        <authorList>
            <person name="Reichwald K."/>
            <person name="Felder M."/>
            <person name="Petzold A."/>
            <person name="Koch P."/>
            <person name="Groth M."/>
            <person name="Platzer M."/>
        </authorList>
    </citation>
    <scope>NUCLEOTIDE SEQUENCE</scope>
    <source>
        <tissue evidence="1">Brain</tissue>
    </source>
</reference>
<evidence type="ECO:0000313" key="1">
    <source>
        <dbReference type="EMBL" id="SBP18058.1"/>
    </source>
</evidence>
<feature type="non-terminal residue" evidence="1">
    <location>
        <position position="59"/>
    </location>
</feature>
<reference evidence="1" key="1">
    <citation type="submission" date="2016-05" db="EMBL/GenBank/DDBJ databases">
        <authorList>
            <person name="Lavstsen T."/>
            <person name="Jespersen J.S."/>
        </authorList>
    </citation>
    <scope>NUCLEOTIDE SEQUENCE</scope>
    <source>
        <tissue evidence="1">Brain</tissue>
    </source>
</reference>
<proteinExistence type="predicted"/>
<feature type="non-terminal residue" evidence="1">
    <location>
        <position position="1"/>
    </location>
</feature>
<gene>
    <name evidence="1" type="primary">CR388087.1</name>
</gene>
<protein>
    <submittedName>
        <fullName evidence="1">Uncharacterized protein</fullName>
    </submittedName>
</protein>
<dbReference type="EMBL" id="HADW01016658">
    <property type="protein sequence ID" value="SBP18058.1"/>
    <property type="molecule type" value="Transcribed_RNA"/>
</dbReference>
<accession>A0A1A7XJ89</accession>